<dbReference type="InterPro" id="IPR029058">
    <property type="entry name" value="AB_hydrolase_fold"/>
</dbReference>
<dbReference type="SUPFAM" id="SSF82171">
    <property type="entry name" value="DPP6 N-terminal domain-like"/>
    <property type="match status" value="1"/>
</dbReference>
<dbReference type="AlphaFoldDB" id="A0A0D8J4L3"/>
<dbReference type="SUPFAM" id="SSF53474">
    <property type="entry name" value="alpha/beta-Hydrolases"/>
    <property type="match status" value="1"/>
</dbReference>
<keyword evidence="4" id="KW-1185">Reference proteome</keyword>
<dbReference type="Gene3D" id="2.140.10.30">
    <property type="entry name" value="Dipeptidylpeptidase IV, N-terminal domain"/>
    <property type="match status" value="2"/>
</dbReference>
<protein>
    <submittedName>
        <fullName evidence="3">Peptidase S9</fullName>
    </submittedName>
</protein>
<evidence type="ECO:0000313" key="3">
    <source>
        <dbReference type="EMBL" id="KJF41842.1"/>
    </source>
</evidence>
<organism evidence="3 4">
    <name type="scientific">Draconibacterium sediminis</name>
    <dbReference type="NCBI Taxonomy" id="1544798"/>
    <lineage>
        <taxon>Bacteria</taxon>
        <taxon>Pseudomonadati</taxon>
        <taxon>Bacteroidota</taxon>
        <taxon>Bacteroidia</taxon>
        <taxon>Marinilabiliales</taxon>
        <taxon>Prolixibacteraceae</taxon>
        <taxon>Draconibacterium</taxon>
    </lineage>
</organism>
<dbReference type="GO" id="GO:0008239">
    <property type="term" value="F:dipeptidyl-peptidase activity"/>
    <property type="evidence" value="ECO:0007669"/>
    <property type="project" value="TreeGrafter"/>
</dbReference>
<feature type="domain" description="Dipeptidylpeptidase IV N-terminal" evidence="2">
    <location>
        <begin position="236"/>
        <end position="508"/>
    </location>
</feature>
<dbReference type="Pfam" id="PF00326">
    <property type="entry name" value="Peptidase_S9"/>
    <property type="match status" value="1"/>
</dbReference>
<dbReference type="OrthoDB" id="9812921at2"/>
<feature type="domain" description="Peptidase S9 prolyl oligopeptidase catalytic" evidence="1">
    <location>
        <begin position="598"/>
        <end position="793"/>
    </location>
</feature>
<accession>A0A0D8J4L3</accession>
<name>A0A0D8J4L3_9BACT</name>
<proteinExistence type="predicted"/>
<evidence type="ECO:0000313" key="4">
    <source>
        <dbReference type="Proteomes" id="UP000032544"/>
    </source>
</evidence>
<reference evidence="3 4" key="1">
    <citation type="submission" date="2014-09" db="EMBL/GenBank/DDBJ databases">
        <title>Draft Genome Sequence of Draconibacterium sp. JN14CK-3.</title>
        <authorList>
            <person name="Dong C."/>
            <person name="Lai Q."/>
            <person name="Shao Z."/>
        </authorList>
    </citation>
    <scope>NUCLEOTIDE SEQUENCE [LARGE SCALE GENOMIC DNA]</scope>
    <source>
        <strain evidence="3 4">JN14CK-3</strain>
    </source>
</reference>
<dbReference type="EMBL" id="JRHC01000008">
    <property type="protein sequence ID" value="KJF41842.1"/>
    <property type="molecule type" value="Genomic_DNA"/>
</dbReference>
<dbReference type="Gene3D" id="3.40.50.1820">
    <property type="entry name" value="alpha/beta hydrolase"/>
    <property type="match status" value="1"/>
</dbReference>
<evidence type="ECO:0000259" key="2">
    <source>
        <dbReference type="Pfam" id="PF00930"/>
    </source>
</evidence>
<dbReference type="PANTHER" id="PTHR11731:SF193">
    <property type="entry name" value="DIPEPTIDYL PEPTIDASE 9"/>
    <property type="match status" value="1"/>
</dbReference>
<dbReference type="InterPro" id="IPR001375">
    <property type="entry name" value="Peptidase_S9_cat"/>
</dbReference>
<dbReference type="GO" id="GO:0008236">
    <property type="term" value="F:serine-type peptidase activity"/>
    <property type="evidence" value="ECO:0007669"/>
    <property type="project" value="InterPro"/>
</dbReference>
<dbReference type="STRING" id="1544798.LH29_23170"/>
<gene>
    <name evidence="3" type="ORF">LH29_23170</name>
</gene>
<dbReference type="Pfam" id="PF00930">
    <property type="entry name" value="DPPIV_N"/>
    <property type="match status" value="1"/>
</dbReference>
<dbReference type="Proteomes" id="UP000032544">
    <property type="component" value="Unassembled WGS sequence"/>
</dbReference>
<dbReference type="PANTHER" id="PTHR11731">
    <property type="entry name" value="PROTEASE FAMILY S9B,C DIPEPTIDYL-PEPTIDASE IV-RELATED"/>
    <property type="match status" value="1"/>
</dbReference>
<sequence length="793" mass="89858">MRHFILSIFILFTFSGFCQVSQLNKSSLSIETIMQDPAKWIGTSPDDISWSEDGAKIYFQWNPEQDTLESLFAYDLATKEIEKVSLDEKKTLPGRRGNYNSDKTKKVYTRNGNLFLLDCKSGKEKQLTAWLERVSSPEFVLDDSKIAFTKDNNLFTIDPETGLITQLTNFVSGNEKKEQPSSEQAKWLEQQQKELFVVLQEREAKSKARENREEAEKAAEPLKIYTGSKFLSDVSLSPTGNYISYSLYERASNAKATSVTHHVTESGYTEEKNARSKVGSPQASVEMGIFDVKNNKLITIDKTQIPGLKDLPEYLSDYPERMPKEGEEVEDREVNLMGPVWNETEDMAVVVALSHDNKDRWIMLLDPATGDLELLDRQRDEAWIGGPGIGGWGMSTGDIGWMPDGESVWFHSEESGYSHLYAVNCKTKKKTTLTEGEFEVSEASISNDKKSFYFIANKLHPGVTHFYKMPVWGGKLTQITSLEGGNEVTLSPDEKYLAIRHSEANKPWELYLQENKAGAEAEQLTNSTTDAFNKYNWRIPEFITFNAADGAEVHARLYRPESPEQNGPAVIFVHGAGYLQNAHKWWSSYFREYQFHNILVDNGYTVLDIDYRGSAGYGRDWRTGIYRWMGGLDLSDQVDGAKLLTDKYNVSPERIGIYGGSYGGFITLMALFNEPETFTAGAALRSVTDWAHYNHGYTANILNTPVQDSIAYAKSSPINFAEGLQGNLLMCHGMVDDNVQFQDIVRLTQRLIELGKENWELAVYPVEAHGFVEPSSWTDEYKRIFKLFEENLK</sequence>
<dbReference type="InterPro" id="IPR002469">
    <property type="entry name" value="Peptidase_S9B_N"/>
</dbReference>
<dbReference type="PATRIC" id="fig|1544798.3.peg.4814"/>
<dbReference type="GO" id="GO:0006508">
    <property type="term" value="P:proteolysis"/>
    <property type="evidence" value="ECO:0007669"/>
    <property type="project" value="InterPro"/>
</dbReference>
<dbReference type="RefSeq" id="WP_045033513.1">
    <property type="nucleotide sequence ID" value="NZ_JRHC01000008.1"/>
</dbReference>
<evidence type="ECO:0000259" key="1">
    <source>
        <dbReference type="Pfam" id="PF00326"/>
    </source>
</evidence>
<dbReference type="InterPro" id="IPR050278">
    <property type="entry name" value="Serine_Prot_S9B/DPPIV"/>
</dbReference>
<comment type="caution">
    <text evidence="3">The sequence shown here is derived from an EMBL/GenBank/DDBJ whole genome shotgun (WGS) entry which is preliminary data.</text>
</comment>